<feature type="region of interest" description="Disordered" evidence="1">
    <location>
        <begin position="97"/>
        <end position="148"/>
    </location>
</feature>
<feature type="compositionally biased region" description="Basic and acidic residues" evidence="1">
    <location>
        <begin position="103"/>
        <end position="112"/>
    </location>
</feature>
<evidence type="ECO:0000256" key="1">
    <source>
        <dbReference type="SAM" id="MobiDB-lite"/>
    </source>
</evidence>
<dbReference type="EMBL" id="ARYC01000258">
    <property type="protein sequence ID" value="KEJ83117.1"/>
    <property type="molecule type" value="Genomic_DNA"/>
</dbReference>
<evidence type="ECO:0000313" key="3">
    <source>
        <dbReference type="Proteomes" id="UP000053232"/>
    </source>
</evidence>
<dbReference type="Proteomes" id="UP000053232">
    <property type="component" value="Unassembled WGS sequence"/>
</dbReference>
<feature type="compositionally biased region" description="Basic and acidic residues" evidence="1">
    <location>
        <begin position="131"/>
        <end position="148"/>
    </location>
</feature>
<accession>A0A073ICJ2</accession>
<organism evidence="2 3">
    <name type="scientific">Oxytricha trifallax</name>
    <dbReference type="NCBI Taxonomy" id="1172189"/>
    <lineage>
        <taxon>Eukaryota</taxon>
        <taxon>Sar</taxon>
        <taxon>Alveolata</taxon>
        <taxon>Ciliophora</taxon>
        <taxon>Intramacronucleata</taxon>
        <taxon>Spirotrichea</taxon>
        <taxon>Stichotrichia</taxon>
        <taxon>Sporadotrichida</taxon>
        <taxon>Oxytrichidae</taxon>
        <taxon>Oxytrichinae</taxon>
        <taxon>Oxytricha</taxon>
    </lineage>
</organism>
<proteinExistence type="predicted"/>
<reference evidence="3" key="1">
    <citation type="journal article" date="2014" name="Cell">
        <title>The Architecture of a Scrambled Genome Reveals Massive Levels of Genomic Rearrangement during Development.</title>
        <authorList>
            <person name="Chen X."/>
            <person name="Bracht J.R."/>
            <person name="Goldman A.D."/>
            <person name="Dolzhenko E."/>
            <person name="Clay D.M."/>
            <person name="Swart E.C."/>
            <person name="Perlman D.H."/>
            <person name="Doak T.G."/>
            <person name="Stuart A."/>
            <person name="Amemiya C.T."/>
            <person name="Sebra R.P."/>
            <person name="Landweber L.F."/>
        </authorList>
    </citation>
    <scope>NUCLEOTIDE SEQUENCE [LARGE SCALE GENOMIC DNA]</scope>
    <source>
        <strain evidence="3">JRB310</strain>
    </source>
</reference>
<evidence type="ECO:0000313" key="2">
    <source>
        <dbReference type="EMBL" id="KEJ83117.1"/>
    </source>
</evidence>
<keyword evidence="3" id="KW-1185">Reference proteome</keyword>
<protein>
    <submittedName>
        <fullName evidence="2">Uncharacterized protein</fullName>
    </submittedName>
</protein>
<sequence length="148" mass="17476">MFNLEVGLPRMEIGKSEITIKEAEQEQDMERKKELLWQHADEDLGNGQISFNAKIDEWDDIIMRDDEKIQIENENEDYEGKFNELVEEAPEIEGYLFNGKFKPNSEKPKDETREIDEEKEEQPLVQGDVIEESKKRQEHAKAQIENHK</sequence>
<comment type="caution">
    <text evidence="2">The sequence shown here is derived from an EMBL/GenBank/DDBJ whole genome shotgun (WGS) entry which is preliminary data.</text>
</comment>
<dbReference type="AlphaFoldDB" id="A0A073ICJ2"/>
<gene>
    <name evidence="2" type="ORF">OXYTRIMIC_247</name>
</gene>
<name>A0A073ICJ2_9SPIT</name>